<sequence>MNNNIKDVEKKHKYKIYPKSERLTVVFLFTSVLVWGFYDRFTTGHWGVPAYLIIMTFVFNLIVRSYYSRKEKKGDGKL</sequence>
<keyword evidence="1" id="KW-0472">Membrane</keyword>
<reference evidence="2 3" key="1">
    <citation type="submission" date="2017-10" db="EMBL/GenBank/DDBJ databases">
        <title>Draft genome of Lysinibacillus fusiformis strain Juneja, a laboratory-derived pathogen of Drosophila melanogaster.</title>
        <authorList>
            <person name="Smith B.R."/>
            <person name="Unckless R.L."/>
        </authorList>
    </citation>
    <scope>NUCLEOTIDE SEQUENCE [LARGE SCALE GENOMIC DNA]</scope>
    <source>
        <strain evidence="2 3">Juneja</strain>
    </source>
</reference>
<evidence type="ECO:0000313" key="3">
    <source>
        <dbReference type="Proteomes" id="UP000234956"/>
    </source>
</evidence>
<gene>
    <name evidence="2" type="ORF">CRI88_12805</name>
</gene>
<dbReference type="AlphaFoldDB" id="A0A2I0UZT1"/>
<protein>
    <submittedName>
        <fullName evidence="2">Uncharacterized protein</fullName>
    </submittedName>
</protein>
<dbReference type="EMBL" id="PDFK01000003">
    <property type="protein sequence ID" value="PKU51574.1"/>
    <property type="molecule type" value="Genomic_DNA"/>
</dbReference>
<feature type="transmembrane region" description="Helical" evidence="1">
    <location>
        <begin position="21"/>
        <end position="38"/>
    </location>
</feature>
<comment type="caution">
    <text evidence="2">The sequence shown here is derived from an EMBL/GenBank/DDBJ whole genome shotgun (WGS) entry which is preliminary data.</text>
</comment>
<evidence type="ECO:0000313" key="2">
    <source>
        <dbReference type="EMBL" id="PKU51574.1"/>
    </source>
</evidence>
<keyword evidence="1" id="KW-0812">Transmembrane</keyword>
<accession>A0A2I0UZT1</accession>
<proteinExistence type="predicted"/>
<name>A0A2I0UZT1_9BACI</name>
<keyword evidence="1" id="KW-1133">Transmembrane helix</keyword>
<dbReference type="Proteomes" id="UP000234956">
    <property type="component" value="Unassembled WGS sequence"/>
</dbReference>
<feature type="transmembrane region" description="Helical" evidence="1">
    <location>
        <begin position="44"/>
        <end position="63"/>
    </location>
</feature>
<dbReference type="RefSeq" id="WP_036116996.1">
    <property type="nucleotide sequence ID" value="NZ_JAZBNI010000002.1"/>
</dbReference>
<evidence type="ECO:0000256" key="1">
    <source>
        <dbReference type="SAM" id="Phobius"/>
    </source>
</evidence>
<organism evidence="2 3">
    <name type="scientific">Lysinibacillus fusiformis</name>
    <dbReference type="NCBI Taxonomy" id="28031"/>
    <lineage>
        <taxon>Bacteria</taxon>
        <taxon>Bacillati</taxon>
        <taxon>Bacillota</taxon>
        <taxon>Bacilli</taxon>
        <taxon>Bacillales</taxon>
        <taxon>Bacillaceae</taxon>
        <taxon>Lysinibacillus</taxon>
    </lineage>
</organism>